<dbReference type="Proteomes" id="UP000321353">
    <property type="component" value="Chromosome"/>
</dbReference>
<proteinExistence type="predicted"/>
<gene>
    <name evidence="3" type="ORF">Mal15_28300</name>
</gene>
<dbReference type="EMBL" id="CP036264">
    <property type="protein sequence ID" value="QEF98774.1"/>
    <property type="molecule type" value="Genomic_DNA"/>
</dbReference>
<dbReference type="AlphaFoldDB" id="A0A5B9MGP7"/>
<feature type="compositionally biased region" description="Low complexity" evidence="1">
    <location>
        <begin position="352"/>
        <end position="364"/>
    </location>
</feature>
<feature type="compositionally biased region" description="Basic and acidic residues" evidence="1">
    <location>
        <begin position="388"/>
        <end position="399"/>
    </location>
</feature>
<evidence type="ECO:0000313" key="4">
    <source>
        <dbReference type="Proteomes" id="UP000321353"/>
    </source>
</evidence>
<feature type="domain" description="Alpha-L-glutamate ligase-related protein ATP-grasp" evidence="2">
    <location>
        <begin position="156"/>
        <end position="316"/>
    </location>
</feature>
<keyword evidence="4" id="KW-1185">Reference proteome</keyword>
<dbReference type="KEGG" id="smam:Mal15_28300"/>
<evidence type="ECO:0000313" key="3">
    <source>
        <dbReference type="EMBL" id="QEF98774.1"/>
    </source>
</evidence>
<protein>
    <recommendedName>
        <fullName evidence="2">Alpha-L-glutamate ligase-related protein ATP-grasp domain-containing protein</fullName>
    </recommendedName>
</protein>
<organism evidence="3 4">
    <name type="scientific">Stieleria maiorica</name>
    <dbReference type="NCBI Taxonomy" id="2795974"/>
    <lineage>
        <taxon>Bacteria</taxon>
        <taxon>Pseudomonadati</taxon>
        <taxon>Planctomycetota</taxon>
        <taxon>Planctomycetia</taxon>
        <taxon>Pirellulales</taxon>
        <taxon>Pirellulaceae</taxon>
        <taxon>Stieleria</taxon>
    </lineage>
</organism>
<feature type="region of interest" description="Disordered" evidence="1">
    <location>
        <begin position="351"/>
        <end position="422"/>
    </location>
</feature>
<name>A0A5B9MGP7_9BACT</name>
<dbReference type="Pfam" id="PF14397">
    <property type="entry name" value="ATPgrasp_ST"/>
    <property type="match status" value="1"/>
</dbReference>
<dbReference type="SUPFAM" id="SSF56059">
    <property type="entry name" value="Glutathione synthetase ATP-binding domain-like"/>
    <property type="match status" value="1"/>
</dbReference>
<evidence type="ECO:0000256" key="1">
    <source>
        <dbReference type="SAM" id="MobiDB-lite"/>
    </source>
</evidence>
<reference evidence="3 4" key="1">
    <citation type="submission" date="2019-02" db="EMBL/GenBank/DDBJ databases">
        <title>Planctomycetal bacteria perform biofilm scaping via a novel small molecule.</title>
        <authorList>
            <person name="Jeske O."/>
            <person name="Boedeker C."/>
            <person name="Wiegand S."/>
            <person name="Breitling P."/>
            <person name="Kallscheuer N."/>
            <person name="Jogler M."/>
            <person name="Rohde M."/>
            <person name="Petersen J."/>
            <person name="Medema M.H."/>
            <person name="Surup F."/>
            <person name="Jogler C."/>
        </authorList>
    </citation>
    <scope>NUCLEOTIDE SEQUENCE [LARGE SCALE GENOMIC DNA]</scope>
    <source>
        <strain evidence="3 4">Mal15</strain>
    </source>
</reference>
<evidence type="ECO:0000259" key="2">
    <source>
        <dbReference type="Pfam" id="PF14397"/>
    </source>
</evidence>
<dbReference type="InterPro" id="IPR039523">
    <property type="entry name" value="RimK-rel_E_lig_ATP-grasp"/>
</dbReference>
<sequence>MEIFRLRRGRGRLKPDEYFMYELYDDARYTPEAKQTFLGQSNMMFDSPWTEIARDKQIMSALLQGLGLPTPETQAIVHSTRTYPGAAALRGRDDVCRFLRSEANYPIFGKPFDCACSVGTAKITGYDKAEDAVIVGDGHRIPVEKIADLVENLGRAYLFQTLMLPHDSIENLIGPCVSSVRMFVMSDENGCDLFRASWKIPASANDADNFWRAGNMLAGVDVETGKIGRTLIRTGGATEPIETHPITNVKFSEMTFPHWDQMRDVVLSAAKHLPSCHFQGWDVAMTDRGPVLVELEGDGGNPIMEQLCFDSGLLNERYLAIIDRIAEREKEGQADRRKRGRQEFKQSIVSLASAKPSADASPAADEQETVELHDVAELQETAQLQEVAEPKAAEVESETKPAPIVVPGSPGGLQSGANTSVH</sequence>
<accession>A0A5B9MGP7</accession>